<dbReference type="SUPFAM" id="SSF52210">
    <property type="entry name" value="Succinyl-CoA synthetase domains"/>
    <property type="match status" value="2"/>
</dbReference>
<dbReference type="InterPro" id="IPR013815">
    <property type="entry name" value="ATP_grasp_subdomain_1"/>
</dbReference>
<dbReference type="GO" id="GO:0016874">
    <property type="term" value="F:ligase activity"/>
    <property type="evidence" value="ECO:0007669"/>
    <property type="project" value="UniProtKB-KW"/>
</dbReference>
<dbReference type="Gene3D" id="3.30.1490.20">
    <property type="entry name" value="ATP-grasp fold, A domain"/>
    <property type="match status" value="1"/>
</dbReference>
<dbReference type="PANTHER" id="PTHR42793">
    <property type="entry name" value="COA BINDING DOMAIN CONTAINING PROTEIN"/>
    <property type="match status" value="1"/>
</dbReference>
<accession>A0ABP7F8N9</accession>
<dbReference type="InterPro" id="IPR032875">
    <property type="entry name" value="Succ_CoA_lig_flav_dom"/>
</dbReference>
<dbReference type="Pfam" id="PF13380">
    <property type="entry name" value="CoA_binding_2"/>
    <property type="match status" value="1"/>
</dbReference>
<dbReference type="Gene3D" id="3.40.50.720">
    <property type="entry name" value="NAD(P)-binding Rossmann-like Domain"/>
    <property type="match status" value="1"/>
</dbReference>
<dbReference type="SUPFAM" id="SSF51735">
    <property type="entry name" value="NAD(P)-binding Rossmann-fold domains"/>
    <property type="match status" value="1"/>
</dbReference>
<evidence type="ECO:0000259" key="1">
    <source>
        <dbReference type="SMART" id="SM00881"/>
    </source>
</evidence>
<dbReference type="InterPro" id="IPR036291">
    <property type="entry name" value="NAD(P)-bd_dom_sf"/>
</dbReference>
<keyword evidence="3" id="KW-1185">Reference proteome</keyword>
<dbReference type="Gene3D" id="3.30.470.20">
    <property type="entry name" value="ATP-grasp fold, B domain"/>
    <property type="match status" value="1"/>
</dbReference>
<dbReference type="SUPFAM" id="SSF56059">
    <property type="entry name" value="Glutathione synthetase ATP-binding domain-like"/>
    <property type="match status" value="1"/>
</dbReference>
<dbReference type="RefSeq" id="WP_344753593.1">
    <property type="nucleotide sequence ID" value="NZ_BAABAE010000002.1"/>
</dbReference>
<dbReference type="Pfam" id="PF13549">
    <property type="entry name" value="ATP-grasp_5"/>
    <property type="match status" value="1"/>
</dbReference>
<organism evidence="2 3">
    <name type="scientific">Leifsonella bigeumensis</name>
    <dbReference type="NCBI Taxonomy" id="433643"/>
    <lineage>
        <taxon>Bacteria</taxon>
        <taxon>Bacillati</taxon>
        <taxon>Actinomycetota</taxon>
        <taxon>Actinomycetes</taxon>
        <taxon>Micrococcales</taxon>
        <taxon>Microbacteriaceae</taxon>
        <taxon>Leifsonella</taxon>
    </lineage>
</organism>
<evidence type="ECO:0000313" key="3">
    <source>
        <dbReference type="Proteomes" id="UP001501004"/>
    </source>
</evidence>
<feature type="domain" description="CoA-binding" evidence="1">
    <location>
        <begin position="14"/>
        <end position="106"/>
    </location>
</feature>
<evidence type="ECO:0000313" key="2">
    <source>
        <dbReference type="EMBL" id="GAA3732496.1"/>
    </source>
</evidence>
<dbReference type="Gene3D" id="3.40.50.261">
    <property type="entry name" value="Succinyl-CoA synthetase domains"/>
    <property type="match status" value="2"/>
</dbReference>
<name>A0ABP7F8N9_9MICO</name>
<gene>
    <name evidence="2" type="ORF">GCM10022239_06120</name>
</gene>
<dbReference type="SMART" id="SM00881">
    <property type="entry name" value="CoA_binding"/>
    <property type="match status" value="1"/>
</dbReference>
<dbReference type="EMBL" id="BAABAE010000002">
    <property type="protein sequence ID" value="GAA3732496.1"/>
    <property type="molecule type" value="Genomic_DNA"/>
</dbReference>
<dbReference type="InterPro" id="IPR016102">
    <property type="entry name" value="Succinyl-CoA_synth-like"/>
</dbReference>
<protein>
    <submittedName>
        <fullName evidence="2">Acetate--CoA ligase family protein</fullName>
    </submittedName>
</protein>
<sequence>MPQLGLDSARIRRMLQPQRIAVAGYSPRPEAWSNLLVHALRSGQFAGDVLALRPRSTPEGMAVIQGLDGEAVDLLVVALPAAAVPEVIAEAAQAGVAGCVVFSAGFAEGGAEGAELQRQLIEAAGAMPLIGPNSIGMVSGPGRMVATASPFAHRNWASNSPTAVVSQSGAVGFVLSEELKRHGIVPRYYTSVGNEAVISAVQLAAAHLDEPEITSLGLYLESITEPRELHRLGIVARERGATVTLLTSGTSSAGKRAAQSHTAAVVGDRLLLGALCDDAGIVVTGDEGQFAAALAMRARGTAYSHRPERVAVLSMSGGAGAIIADRLSDAGITVPELSESMVKAISTDFDFVTSAQNPVDLGGMFLRHLSEIGTLTGTIARSGEVDAVVLFLTNGQLNLDEYRTLGERLRTLAVPAWLVWAGAREGDLEQSGLEGVVLPSIGALRQGLEALASADCTPETAPEAQETTSAITAETLRLWDASTQSVMTESVARPILESLAAPYAETVDLSIEDAMAGHFTAPAYPVVIKGDSPQAPHRARLGLIRLGVSSGDELRAGIADLVRRIDELGIPRDEARILVQRQRTAIGDFSLGLLRDEDYGDFVVAGPGGADVERSELHRYAIPLPLTAARVSRLHRHAQRIAGVDIQQETFGDLATALGSLVELPGRVTDADLNPVLVVEGSDLVLVDSLLVVDRTPSPQPKESHDRSTQ</sequence>
<reference evidence="3" key="1">
    <citation type="journal article" date="2019" name="Int. J. Syst. Evol. Microbiol.">
        <title>The Global Catalogue of Microorganisms (GCM) 10K type strain sequencing project: providing services to taxonomists for standard genome sequencing and annotation.</title>
        <authorList>
            <consortium name="The Broad Institute Genomics Platform"/>
            <consortium name="The Broad Institute Genome Sequencing Center for Infectious Disease"/>
            <person name="Wu L."/>
            <person name="Ma J."/>
        </authorList>
    </citation>
    <scope>NUCLEOTIDE SEQUENCE [LARGE SCALE GENOMIC DNA]</scope>
    <source>
        <strain evidence="3">JCM 16949</strain>
    </source>
</reference>
<proteinExistence type="predicted"/>
<dbReference type="Proteomes" id="UP001501004">
    <property type="component" value="Unassembled WGS sequence"/>
</dbReference>
<dbReference type="InterPro" id="IPR003781">
    <property type="entry name" value="CoA-bd"/>
</dbReference>
<comment type="caution">
    <text evidence="2">The sequence shown here is derived from an EMBL/GenBank/DDBJ whole genome shotgun (WGS) entry which is preliminary data.</text>
</comment>
<keyword evidence="2" id="KW-0436">Ligase</keyword>
<dbReference type="PANTHER" id="PTHR42793:SF1">
    <property type="entry name" value="PEPTIDYL-LYSINE N-ACETYLTRANSFERASE PATZ"/>
    <property type="match status" value="1"/>
</dbReference>
<dbReference type="Pfam" id="PF13607">
    <property type="entry name" value="Succ_CoA_lig"/>
    <property type="match status" value="1"/>
</dbReference>